<evidence type="ECO:0000256" key="3">
    <source>
        <dbReference type="ARBA" id="ARBA00022525"/>
    </source>
</evidence>
<dbReference type="PROSITE" id="PS00136">
    <property type="entry name" value="SUBTILASE_ASP"/>
    <property type="match status" value="1"/>
</dbReference>
<evidence type="ECO:0000259" key="16">
    <source>
        <dbReference type="Pfam" id="PF06280"/>
    </source>
</evidence>
<evidence type="ECO:0000256" key="1">
    <source>
        <dbReference type="ARBA" id="ARBA00011073"/>
    </source>
</evidence>
<feature type="active site" description="Charge relay system" evidence="9 10">
    <location>
        <position position="239"/>
    </location>
</feature>
<evidence type="ECO:0000313" key="17">
    <source>
        <dbReference type="EMBL" id="TBW21056.1"/>
    </source>
</evidence>
<dbReference type="Pfam" id="PF02225">
    <property type="entry name" value="PA"/>
    <property type="match status" value="1"/>
</dbReference>
<dbReference type="Proteomes" id="UP000293036">
    <property type="component" value="Unassembled WGS sequence"/>
</dbReference>
<feature type="active site" description="Charge relay system" evidence="9 10">
    <location>
        <position position="569"/>
    </location>
</feature>
<dbReference type="Gene3D" id="2.60.40.10">
    <property type="entry name" value="Immunoglobulins"/>
    <property type="match status" value="2"/>
</dbReference>
<feature type="region of interest" description="Disordered" evidence="12">
    <location>
        <begin position="37"/>
        <end position="57"/>
    </location>
</feature>
<evidence type="ECO:0000256" key="9">
    <source>
        <dbReference type="PIRSR" id="PIRSR615500-1"/>
    </source>
</evidence>
<reference evidence="17 18" key="1">
    <citation type="submission" date="2019-02" db="EMBL/GenBank/DDBJ databases">
        <title>Arcanobacterium bovis sp. nov., isolated from the milk of a cow with mastitis.</title>
        <authorList>
            <person name="Sammra O."/>
            <person name="Foster G."/>
            <person name="Hassan A."/>
            <person name="Alssahen M."/>
            <person name="Laemmler C."/>
            <person name="Borowiak M."/>
            <person name="Malorny B."/>
            <person name="Abdulmawjood A."/>
        </authorList>
    </citation>
    <scope>NUCLEOTIDE SEQUENCE [LARGE SCALE GENOMIC DNA]</scope>
    <source>
        <strain evidence="17 18">C605018/01/1</strain>
    </source>
</reference>
<dbReference type="InterPro" id="IPR010435">
    <property type="entry name" value="C5a/SBT2-like_Fn3"/>
</dbReference>
<dbReference type="InterPro" id="IPR034216">
    <property type="entry name" value="C5a_Peptidase"/>
</dbReference>
<evidence type="ECO:0000256" key="8">
    <source>
        <dbReference type="ARBA" id="ARBA00022825"/>
    </source>
</evidence>
<dbReference type="InterPro" id="IPR050131">
    <property type="entry name" value="Peptidase_S8_subtilisin-like"/>
</dbReference>
<evidence type="ECO:0000256" key="2">
    <source>
        <dbReference type="ARBA" id="ARBA00022512"/>
    </source>
</evidence>
<dbReference type="Gene3D" id="3.50.30.30">
    <property type="match status" value="1"/>
</dbReference>
<sequence length="1869" mass="198050">MRSRLQLSTATLAAALLFISGQAAVATNASAAPSTVKQQTVATAPQSVEPPSPTPPSLKELGGIENLAHDSVKVMVILKQQPSTPSSTAEKNNLNTQNTMLSDWQSKYGITVDRQFGYLVNGFSATMPSANIARLATDSRVESVKIERVYYPTETNARELEGASAAFTAAGVDGTGMVVSVIDTGIDTKHQDIRLDDGKCAASKIQTYDTSKGFTCKVPAGYNYADENYTIIDTTGSEHGQHVAGIIGANGGVGDAPAPPGRLDGIAPNAQLLAMKVFSNRGGGASDSDIIAAIEDSVKLKADVINMSLGVPNGANNTSDGTFRAIAAARNAGVITLVAAGNEGLNFSPTGQTDDKIGYYDDATAGTPAVFTDAFAVGSIDNAPVVTYTGYWNDGTDKSLSYVQATGTPDGANHELVNVNLGRTEDYTTLGITDLTGKYALVERGTTTFAEKYQAAIDHKAAGIVIFNSATYGEDFVAMSGIESFTIPGTSIHRADALSIRTALQAGKTVNIRFTSESTKSIPTTLQPSSFSSWGPTPNLDFAPQISGIGGGVNSTLNGNRYGYKSGTSMATPNVAGTSALLLQNFAQRFPSLTGTAKVDNVKVALMNTAQIPVDAQQKPFAPRQVGAGLARIDLALKNNVFATVNGLPYVSLHEVNSSRTFTVTLSNQGSNAVSYSLPAQKVLNETNAAQQYTVTTLSSETLTPSAQTVTVQPGSTASVTFTLAPNTGSSHFIEGWAQFKSTTADAPDIAVPYLGFVGNWNAENIIDDGSKLGYESFLGLQYQGSYVPVAASSRSYEYWLSPNGDGNFDYVTPVLFLLRNATEARYEIWDSSKSQFITTVGEEVSLRRQILSQVTRLGTSSRYAAASGNFDGNTWDPQAVAYKNLPDGRYTYRVKARVGTNFDWQNKDFSFGIDTTQPTISFGSVVNGQVSVTVGDTGSGILQAPTAKSSNGASLTVTPTGTNTYSISLPTDGSTQIFAYAYDRALNSTVSSKLISGASVLVASADLLTSSVIGPSNPLVHDGSVEIRGVVNDDISKVMVNDQEVTPKNGTFSVMVPLSEGVNELSVRAYVGDAQAGDAINLAPIYDSSAPKVEFDSKSLTSDGKLLIADDGSATLTGTVTDSRNGAKLSLNINGQNVTVADDGTFSFTIKDATSLNSLAISASDQANNTLATLAVPTVSPTATFVEPTVTNASCNGLITCLVPPVSSDTTTQGFTVRGTLGDAKSISFQPGDRAISSGAYTSNTPINVTTAADGTFTVKLNLITGFNDFRVKVYDSTGAVHSDFASSFLFDVTPPSVKFSDPKLYHGTLITNQDSVVMRGSASDDGWGYKLLLNDISAKEVFEYGGIGPASNQRTFDQTLPVQQGDQLLVAFADQMGNALSGLIPVVVDKTAPGLSLTGLTAGSQINKDTPVTATVNDPYLANIKVYLDGAQIGTQSTQFSQTTNPVESILVQGSSAPVNTAATSTETTLQQAVVASAQTAGYHKITVTGTDVAGNTVSQDFPYAVNLGYTLLGPDTLTMDITTDQLADQAKLYATIASNYKASLTTDTSGIDPNAKVTATSLSSLTNGTQTVVITTTNQFGVQTTKSITLTLNATTPPLPPTTLSLLWMERTYDMAVGVSPSPSTDQLEYRFLSYNLSTNKWTVFQDWSTANWAGWTADSGTYWLHVEARHKVTKASVSDKTIAFAYPKLKGDLSGTTFSLLWIQREEDMAVGAAPSVSTDQIEYKFLSYNTQTGTWKVLQDWNVSNWASWRAASGSYWLRVEARNKVTKAYIGDKTIAFAYPHLLDISGTYVATQSGYTLTGVSSYNPKATFKTSIYDHSTGQWISSSTVQWQKWYLKPGNYTVRFDVFTSGGELIEQRYYGFTV</sequence>
<dbReference type="GO" id="GO:0005975">
    <property type="term" value="P:carbohydrate metabolic process"/>
    <property type="evidence" value="ECO:0007669"/>
    <property type="project" value="UniProtKB-ARBA"/>
</dbReference>
<feature type="active site" description="Charge relay system" evidence="9 10">
    <location>
        <position position="183"/>
    </location>
</feature>
<dbReference type="GO" id="GO:0016020">
    <property type="term" value="C:membrane"/>
    <property type="evidence" value="ECO:0007669"/>
    <property type="project" value="InterPro"/>
</dbReference>
<evidence type="ECO:0000256" key="12">
    <source>
        <dbReference type="SAM" id="MobiDB-lite"/>
    </source>
</evidence>
<dbReference type="PRINTS" id="PR00723">
    <property type="entry name" value="SUBTILISIN"/>
</dbReference>
<dbReference type="InterPro" id="IPR023828">
    <property type="entry name" value="Peptidase_S8_Ser-AS"/>
</dbReference>
<keyword evidence="7 10" id="KW-0378">Hydrolase</keyword>
<evidence type="ECO:0000256" key="7">
    <source>
        <dbReference type="ARBA" id="ARBA00022801"/>
    </source>
</evidence>
<dbReference type="Pfam" id="PF00082">
    <property type="entry name" value="Peptidase_S8"/>
    <property type="match status" value="1"/>
</dbReference>
<dbReference type="RefSeq" id="WP_131281723.1">
    <property type="nucleotide sequence ID" value="NZ_JBHSLR010000002.1"/>
</dbReference>
<keyword evidence="6" id="KW-0677">Repeat</keyword>
<organism evidence="17 18">
    <name type="scientific">Arcanobacterium bovis</name>
    <dbReference type="NCBI Taxonomy" id="2529275"/>
    <lineage>
        <taxon>Bacteria</taxon>
        <taxon>Bacillati</taxon>
        <taxon>Actinomycetota</taxon>
        <taxon>Actinomycetes</taxon>
        <taxon>Actinomycetales</taxon>
        <taxon>Actinomycetaceae</taxon>
        <taxon>Arcanobacterium</taxon>
    </lineage>
</organism>
<keyword evidence="18" id="KW-1185">Reference proteome</keyword>
<dbReference type="InterPro" id="IPR036852">
    <property type="entry name" value="Peptidase_S8/S53_dom_sf"/>
</dbReference>
<protein>
    <submittedName>
        <fullName evidence="17">Serine protease</fullName>
    </submittedName>
</protein>
<dbReference type="InterPro" id="IPR046450">
    <property type="entry name" value="PA_dom_sf"/>
</dbReference>
<keyword evidence="3" id="KW-0964">Secreted</keyword>
<dbReference type="PANTHER" id="PTHR43806:SF11">
    <property type="entry name" value="CEREVISIN-RELATED"/>
    <property type="match status" value="1"/>
</dbReference>
<dbReference type="PROSITE" id="PS51892">
    <property type="entry name" value="SUBTILASE"/>
    <property type="match status" value="1"/>
</dbReference>
<keyword evidence="2" id="KW-0134">Cell wall</keyword>
<dbReference type="CDD" id="cd07475">
    <property type="entry name" value="Peptidases_S8_C5a_Peptidase"/>
    <property type="match status" value="1"/>
</dbReference>
<keyword evidence="8 10" id="KW-0720">Serine protease</keyword>
<dbReference type="InterPro" id="IPR003137">
    <property type="entry name" value="PA_domain"/>
</dbReference>
<dbReference type="Pfam" id="PF06280">
    <property type="entry name" value="fn3_5"/>
    <property type="match status" value="1"/>
</dbReference>
<feature type="domain" description="Peptidase S8/S53" evidence="14">
    <location>
        <begin position="174"/>
        <end position="629"/>
    </location>
</feature>
<evidence type="ECO:0000313" key="18">
    <source>
        <dbReference type="Proteomes" id="UP000293036"/>
    </source>
</evidence>
<dbReference type="OrthoDB" id="614750at2"/>
<feature type="signal peptide" evidence="13">
    <location>
        <begin position="1"/>
        <end position="31"/>
    </location>
</feature>
<evidence type="ECO:0000256" key="6">
    <source>
        <dbReference type="ARBA" id="ARBA00022737"/>
    </source>
</evidence>
<dbReference type="InterPro" id="IPR013783">
    <property type="entry name" value="Ig-like_fold"/>
</dbReference>
<comment type="similarity">
    <text evidence="1 10 11">Belongs to the peptidase S8 family.</text>
</comment>
<gene>
    <name evidence="17" type="ORF">EZJ44_07060</name>
</gene>
<dbReference type="PANTHER" id="PTHR43806">
    <property type="entry name" value="PEPTIDASE S8"/>
    <property type="match status" value="1"/>
</dbReference>
<dbReference type="Gene3D" id="3.40.50.200">
    <property type="entry name" value="Peptidase S8/S53 domain"/>
    <property type="match status" value="1"/>
</dbReference>
<accession>A0A4Q9V0R5</accession>
<dbReference type="PROSITE" id="PS00138">
    <property type="entry name" value="SUBTILASE_SER"/>
    <property type="match status" value="1"/>
</dbReference>
<keyword evidence="4 10" id="KW-0645">Protease</keyword>
<evidence type="ECO:0000256" key="5">
    <source>
        <dbReference type="ARBA" id="ARBA00022729"/>
    </source>
</evidence>
<feature type="chain" id="PRO_5020934761" evidence="13">
    <location>
        <begin position="32"/>
        <end position="1869"/>
    </location>
</feature>
<dbReference type="GO" id="GO:0006508">
    <property type="term" value="P:proteolysis"/>
    <property type="evidence" value="ECO:0007669"/>
    <property type="project" value="UniProtKB-KW"/>
</dbReference>
<evidence type="ECO:0000259" key="14">
    <source>
        <dbReference type="Pfam" id="PF00082"/>
    </source>
</evidence>
<feature type="domain" description="C5a peptidase/Subtilisin-like protease SBT2-like Fn3-like" evidence="16">
    <location>
        <begin position="651"/>
        <end position="755"/>
    </location>
</feature>
<evidence type="ECO:0000256" key="13">
    <source>
        <dbReference type="SAM" id="SignalP"/>
    </source>
</evidence>
<proteinExistence type="inferred from homology"/>
<keyword evidence="5 13" id="KW-0732">Signal</keyword>
<dbReference type="InterPro" id="IPR015500">
    <property type="entry name" value="Peptidase_S8_subtilisin-rel"/>
</dbReference>
<dbReference type="EMBL" id="SJDT01000005">
    <property type="protein sequence ID" value="TBW21056.1"/>
    <property type="molecule type" value="Genomic_DNA"/>
</dbReference>
<evidence type="ECO:0000256" key="4">
    <source>
        <dbReference type="ARBA" id="ARBA00022670"/>
    </source>
</evidence>
<dbReference type="GO" id="GO:0004252">
    <property type="term" value="F:serine-type endopeptidase activity"/>
    <property type="evidence" value="ECO:0007669"/>
    <property type="project" value="UniProtKB-UniRule"/>
</dbReference>
<dbReference type="InterPro" id="IPR023827">
    <property type="entry name" value="Peptidase_S8_Asp-AS"/>
</dbReference>
<feature type="domain" description="PA" evidence="15">
    <location>
        <begin position="415"/>
        <end position="499"/>
    </location>
</feature>
<evidence type="ECO:0000256" key="10">
    <source>
        <dbReference type="PROSITE-ProRule" id="PRU01240"/>
    </source>
</evidence>
<name>A0A4Q9V0R5_9ACTO</name>
<dbReference type="SUPFAM" id="SSF52743">
    <property type="entry name" value="Subtilisin-like"/>
    <property type="match status" value="1"/>
</dbReference>
<dbReference type="InterPro" id="IPR000209">
    <property type="entry name" value="Peptidase_S8/S53_dom"/>
</dbReference>
<dbReference type="SUPFAM" id="SSF52025">
    <property type="entry name" value="PA domain"/>
    <property type="match status" value="1"/>
</dbReference>
<dbReference type="Gene3D" id="2.60.40.1710">
    <property type="entry name" value="Subtilisin-like superfamily"/>
    <property type="match status" value="1"/>
</dbReference>
<evidence type="ECO:0000259" key="15">
    <source>
        <dbReference type="Pfam" id="PF02225"/>
    </source>
</evidence>
<comment type="caution">
    <text evidence="17">The sequence shown here is derived from an EMBL/GenBank/DDBJ whole genome shotgun (WGS) entry which is preliminary data.</text>
</comment>
<evidence type="ECO:0000256" key="11">
    <source>
        <dbReference type="RuleBase" id="RU003355"/>
    </source>
</evidence>